<evidence type="ECO:0000313" key="2">
    <source>
        <dbReference type="EMBL" id="KAG1534740.1"/>
    </source>
</evidence>
<reference evidence="2" key="1">
    <citation type="journal article" date="2020" name="Microb. Genom.">
        <title>Genetic diversity of clinical and environmental Mucorales isolates obtained from an investigation of mucormycosis cases among solid organ transplant recipients.</title>
        <authorList>
            <person name="Nguyen M.H."/>
            <person name="Kaul D."/>
            <person name="Muto C."/>
            <person name="Cheng S.J."/>
            <person name="Richter R.A."/>
            <person name="Bruno V.M."/>
            <person name="Liu G."/>
            <person name="Beyhan S."/>
            <person name="Sundermann A.J."/>
            <person name="Mounaud S."/>
            <person name="Pasculle A.W."/>
            <person name="Nierman W.C."/>
            <person name="Driscoll E."/>
            <person name="Cumbie R."/>
            <person name="Clancy C.J."/>
            <person name="Dupont C.L."/>
        </authorList>
    </citation>
    <scope>NUCLEOTIDE SEQUENCE</scope>
    <source>
        <strain evidence="2">GL16</strain>
    </source>
</reference>
<feature type="compositionally biased region" description="Polar residues" evidence="1">
    <location>
        <begin position="1"/>
        <end position="19"/>
    </location>
</feature>
<dbReference type="EMBL" id="JAANIT010003115">
    <property type="protein sequence ID" value="KAG1534740.1"/>
    <property type="molecule type" value="Genomic_DNA"/>
</dbReference>
<name>A0A9P6XYL0_RHIOR</name>
<feature type="region of interest" description="Disordered" evidence="1">
    <location>
        <begin position="1"/>
        <end position="21"/>
    </location>
</feature>
<gene>
    <name evidence="2" type="ORF">G6F51_011923</name>
</gene>
<dbReference type="Proteomes" id="UP000717996">
    <property type="component" value="Unassembled WGS sequence"/>
</dbReference>
<sequence>MSCQSCSGCFTGDSCSTKESSSKNKTRFQDLLNAAALQSNEETEEHEHIIPTIAVELSKNVYASQTVLIKAYDTLDRHEFLSLSKYLYQTKLVGEHIAWADEYCKGDIKELLRIIGSEEEKYKLLQHCDDRAEIHEMFGNLPPGTIKRVNQGKTET</sequence>
<protein>
    <submittedName>
        <fullName evidence="2">Uncharacterized protein</fullName>
    </submittedName>
</protein>
<evidence type="ECO:0000256" key="1">
    <source>
        <dbReference type="SAM" id="MobiDB-lite"/>
    </source>
</evidence>
<accession>A0A9P6XYL0</accession>
<dbReference type="OrthoDB" id="2278238at2759"/>
<comment type="caution">
    <text evidence="2">The sequence shown here is derived from an EMBL/GenBank/DDBJ whole genome shotgun (WGS) entry which is preliminary data.</text>
</comment>
<organism evidence="2 3">
    <name type="scientific">Rhizopus oryzae</name>
    <name type="common">Mucormycosis agent</name>
    <name type="synonym">Rhizopus arrhizus var. delemar</name>
    <dbReference type="NCBI Taxonomy" id="64495"/>
    <lineage>
        <taxon>Eukaryota</taxon>
        <taxon>Fungi</taxon>
        <taxon>Fungi incertae sedis</taxon>
        <taxon>Mucoromycota</taxon>
        <taxon>Mucoromycotina</taxon>
        <taxon>Mucoromycetes</taxon>
        <taxon>Mucorales</taxon>
        <taxon>Mucorineae</taxon>
        <taxon>Rhizopodaceae</taxon>
        <taxon>Rhizopus</taxon>
    </lineage>
</organism>
<dbReference type="AlphaFoldDB" id="A0A9P6XYL0"/>
<proteinExistence type="predicted"/>
<dbReference type="OMA" id="SAEMHEM"/>
<evidence type="ECO:0000313" key="3">
    <source>
        <dbReference type="Proteomes" id="UP000717996"/>
    </source>
</evidence>